<organism evidence="1 2">
    <name type="scientific">Faunimonas pinastri</name>
    <dbReference type="NCBI Taxonomy" id="1855383"/>
    <lineage>
        <taxon>Bacteria</taxon>
        <taxon>Pseudomonadati</taxon>
        <taxon>Pseudomonadota</taxon>
        <taxon>Alphaproteobacteria</taxon>
        <taxon>Hyphomicrobiales</taxon>
        <taxon>Afifellaceae</taxon>
        <taxon>Faunimonas</taxon>
    </lineage>
</organism>
<protein>
    <recommendedName>
        <fullName evidence="3">Sulfotransferase family protein</fullName>
    </recommendedName>
</protein>
<dbReference type="EMBL" id="FOFG01000002">
    <property type="protein sequence ID" value="SEP99527.1"/>
    <property type="molecule type" value="Genomic_DNA"/>
</dbReference>
<proteinExistence type="predicted"/>
<dbReference type="RefSeq" id="WP_092495306.1">
    <property type="nucleotide sequence ID" value="NZ_FOFG01000002.1"/>
</dbReference>
<keyword evidence="2" id="KW-1185">Reference proteome</keyword>
<name>A0A1H9CET6_9HYPH</name>
<gene>
    <name evidence="1" type="ORF">SAMN05216548_102129</name>
</gene>
<dbReference type="Gene3D" id="3.40.50.300">
    <property type="entry name" value="P-loop containing nucleotide triphosphate hydrolases"/>
    <property type="match status" value="1"/>
</dbReference>
<sequence>MHKVFGIGLNKTGTSTLGECLMTLGYRHVSFRSDMLGHWTRRHFTPILDETEKFDSFEDWPWPLLFKEFYWRYGDRARFVLTRRSSPEVWVESLKKHSLNTHPDRPMRPVIYGYKYPHGREREHVAFYERHNAEARAFFAREAPHLLLELCWEDGDRWDKLCAFLGHPVPDAPFPHIKPRSTGVDPRIRDANARNIEAQLAAIEREGS</sequence>
<dbReference type="PANTHER" id="PTHR36978">
    <property type="entry name" value="P-LOOP CONTAINING NUCLEOTIDE TRIPHOSPHATE HYDROLASE"/>
    <property type="match status" value="1"/>
</dbReference>
<dbReference type="OrthoDB" id="9806624at2"/>
<dbReference type="Proteomes" id="UP000199647">
    <property type="component" value="Unassembled WGS sequence"/>
</dbReference>
<evidence type="ECO:0000313" key="1">
    <source>
        <dbReference type="EMBL" id="SEP99527.1"/>
    </source>
</evidence>
<accession>A0A1H9CET6</accession>
<dbReference type="STRING" id="1855383.SAMN05216548_102129"/>
<dbReference type="InterPro" id="IPR027417">
    <property type="entry name" value="P-loop_NTPase"/>
</dbReference>
<dbReference type="InterPro" id="IPR040632">
    <property type="entry name" value="Sulfotransfer_4"/>
</dbReference>
<dbReference type="PANTHER" id="PTHR36978:SF4">
    <property type="entry name" value="P-LOOP CONTAINING NUCLEOSIDE TRIPHOSPHATE HYDROLASE PROTEIN"/>
    <property type="match status" value="1"/>
</dbReference>
<evidence type="ECO:0008006" key="3">
    <source>
        <dbReference type="Google" id="ProtNLM"/>
    </source>
</evidence>
<evidence type="ECO:0000313" key="2">
    <source>
        <dbReference type="Proteomes" id="UP000199647"/>
    </source>
</evidence>
<dbReference type="Pfam" id="PF17784">
    <property type="entry name" value="Sulfotransfer_4"/>
    <property type="match status" value="1"/>
</dbReference>
<reference evidence="1 2" key="1">
    <citation type="submission" date="2016-10" db="EMBL/GenBank/DDBJ databases">
        <authorList>
            <person name="de Groot N.N."/>
        </authorList>
    </citation>
    <scope>NUCLEOTIDE SEQUENCE [LARGE SCALE GENOMIC DNA]</scope>
    <source>
        <strain evidence="1 2">A52C2</strain>
    </source>
</reference>
<dbReference type="SUPFAM" id="SSF52540">
    <property type="entry name" value="P-loop containing nucleoside triphosphate hydrolases"/>
    <property type="match status" value="1"/>
</dbReference>
<dbReference type="AlphaFoldDB" id="A0A1H9CET6"/>